<keyword evidence="2" id="KW-1185">Reference proteome</keyword>
<reference evidence="1" key="1">
    <citation type="submission" date="2018-11" db="EMBL/GenBank/DDBJ databases">
        <title>The sequence and de novo assembly of Larimichthys crocea genome using PacBio and Hi-C technologies.</title>
        <authorList>
            <person name="Xu P."/>
            <person name="Chen B."/>
            <person name="Zhou Z."/>
            <person name="Ke Q."/>
            <person name="Wu Y."/>
            <person name="Bai H."/>
            <person name="Pu F."/>
        </authorList>
    </citation>
    <scope>NUCLEOTIDE SEQUENCE</scope>
    <source>
        <tissue evidence="1">Muscle</tissue>
    </source>
</reference>
<comment type="caution">
    <text evidence="1">The sequence shown here is derived from an EMBL/GenBank/DDBJ whole genome shotgun (WGS) entry which is preliminary data.</text>
</comment>
<accession>A0ACD3RFC3</accession>
<name>A0ACD3RFC3_LARCR</name>
<gene>
    <name evidence="1" type="ORF">E3U43_010373</name>
</gene>
<feature type="non-terminal residue" evidence="1">
    <location>
        <position position="1"/>
    </location>
</feature>
<organism evidence="1 2">
    <name type="scientific">Larimichthys crocea</name>
    <name type="common">Large yellow croaker</name>
    <name type="synonym">Pseudosciaena crocea</name>
    <dbReference type="NCBI Taxonomy" id="215358"/>
    <lineage>
        <taxon>Eukaryota</taxon>
        <taxon>Metazoa</taxon>
        <taxon>Chordata</taxon>
        <taxon>Craniata</taxon>
        <taxon>Vertebrata</taxon>
        <taxon>Euteleostomi</taxon>
        <taxon>Actinopterygii</taxon>
        <taxon>Neopterygii</taxon>
        <taxon>Teleostei</taxon>
        <taxon>Neoteleostei</taxon>
        <taxon>Acanthomorphata</taxon>
        <taxon>Eupercaria</taxon>
        <taxon>Sciaenidae</taxon>
        <taxon>Larimichthys</taxon>
    </lineage>
</organism>
<sequence>WGQSAISCALQTSLGGETLSTVSAGAEQSRAGEPWQQGETQTQQPVTPYRNGDSTCRHTDVDRRRRHSEGFPPIGGEIQTSHQELRLHSVVGSQLSGRLYLLRPSNTASSAQLCVGAPFSPMRESSMNRRAYSEKANPCLFGLIEHISYSSPLLCPKTLL</sequence>
<evidence type="ECO:0000313" key="2">
    <source>
        <dbReference type="Proteomes" id="UP000793456"/>
    </source>
</evidence>
<dbReference type="EMBL" id="CM011679">
    <property type="protein sequence ID" value="TMS18047.1"/>
    <property type="molecule type" value="Genomic_DNA"/>
</dbReference>
<proteinExistence type="predicted"/>
<dbReference type="Proteomes" id="UP000793456">
    <property type="component" value="Chromosome VI"/>
</dbReference>
<evidence type="ECO:0000313" key="1">
    <source>
        <dbReference type="EMBL" id="TMS18047.1"/>
    </source>
</evidence>
<protein>
    <submittedName>
        <fullName evidence="1">Uncharacterized protein</fullName>
    </submittedName>
</protein>